<keyword evidence="1 3" id="KW-0807">Transducer</keyword>
<comment type="similarity">
    <text evidence="2">Belongs to the methyl-accepting chemotaxis (MCP) protein family.</text>
</comment>
<evidence type="ECO:0000256" key="3">
    <source>
        <dbReference type="PROSITE-ProRule" id="PRU00284"/>
    </source>
</evidence>
<evidence type="ECO:0000256" key="1">
    <source>
        <dbReference type="ARBA" id="ARBA00023224"/>
    </source>
</evidence>
<evidence type="ECO:0000256" key="2">
    <source>
        <dbReference type="ARBA" id="ARBA00029447"/>
    </source>
</evidence>
<dbReference type="EMBL" id="JAHLQK010000002">
    <property type="protein sequence ID" value="MBU5676116.1"/>
    <property type="molecule type" value="Genomic_DNA"/>
</dbReference>
<dbReference type="PROSITE" id="PS50111">
    <property type="entry name" value="CHEMOTAXIS_TRANSDUC_2"/>
    <property type="match status" value="1"/>
</dbReference>
<name>A0ABS6G0U5_9FIRM</name>
<dbReference type="Pfam" id="PF00015">
    <property type="entry name" value="MCPsignal"/>
    <property type="match status" value="1"/>
</dbReference>
<dbReference type="InterPro" id="IPR004089">
    <property type="entry name" value="MCPsignal_dom"/>
</dbReference>
<sequence length="658" mass="72883">MSLKSKIFIGFTVSVLLIFSILSYYTSSMTTKIIIEREQEMLEVLRQSVQIQMEKQLEAAEISVLALANNMEVKRSFAERNREGLEKMLVPAYKSISSKISQVQFHLPDSTSFLRLHQPEKFGDSLKDFRFTVNETNAKKEIIKGLEEGVGGYGFRAVVPMSYEGVHTGSVEYGSDFGINFLEGLKNNYSGEYFIYNLETNADSNSNMLASTSEDSWKIENDDHLERLGNDETLYLTTEDNRYNVMLIPFKDYRDNVRGYFKVVNDRSSLVQQINGIKRNSILYTVGLSSIALVIFYLFLNYSLKPIKELINVTEKVASGDLTQKITANTKDEISILANSFNIMTSSLRDVISRAGNVSENVATISQQLSASSEEVSASAEEAASTITQVSIAAQNQFDSIEVSRDVMDTMVENIKNVTTNIGNINISSKNTLDSAQEGILSSKDAVEKMNNLKDSTEKTAEEIFKLNESSREIEKIVVTISDIAEQTNLLALNAAIEAARAGEAGRGFSVVAEEVRKLAEQSSQSSRQIAELISNIQYEVNETVRAMESNNKEVEYGVASVTESSNRFSDILNEINIIVGQIEEVTTLTHGVYTNASEVTDSFDIMTDLSRETVDSSSNVAASSQEQTAAMEEIANAAASLATTASELRDSILIFKY</sequence>
<dbReference type="PANTHER" id="PTHR32089">
    <property type="entry name" value="METHYL-ACCEPTING CHEMOTAXIS PROTEIN MCPB"/>
    <property type="match status" value="1"/>
</dbReference>
<dbReference type="CDD" id="cd11386">
    <property type="entry name" value="MCP_signal"/>
    <property type="match status" value="1"/>
</dbReference>
<feature type="transmembrane region" description="Helical" evidence="5">
    <location>
        <begin position="7"/>
        <end position="25"/>
    </location>
</feature>
<dbReference type="InterPro" id="IPR029150">
    <property type="entry name" value="dCache_3"/>
</dbReference>
<keyword evidence="4" id="KW-0175">Coiled coil</keyword>
<dbReference type="SMART" id="SM00304">
    <property type="entry name" value="HAMP"/>
    <property type="match status" value="1"/>
</dbReference>
<dbReference type="SMART" id="SM00283">
    <property type="entry name" value="MA"/>
    <property type="match status" value="1"/>
</dbReference>
<reference evidence="8 9" key="1">
    <citation type="submission" date="2021-06" db="EMBL/GenBank/DDBJ databases">
        <authorList>
            <person name="Sun Q."/>
            <person name="Li D."/>
        </authorList>
    </citation>
    <scope>NUCLEOTIDE SEQUENCE [LARGE SCALE GENOMIC DNA]</scope>
    <source>
        <strain evidence="8 9">MSJ-5</strain>
    </source>
</reference>
<gene>
    <name evidence="8" type="ORF">KQI88_06775</name>
</gene>
<accession>A0ABS6G0U5</accession>
<feature type="transmembrane region" description="Helical" evidence="5">
    <location>
        <begin position="282"/>
        <end position="300"/>
    </location>
</feature>
<keyword evidence="9" id="KW-1185">Reference proteome</keyword>
<dbReference type="Pfam" id="PF14827">
    <property type="entry name" value="dCache_3"/>
    <property type="match status" value="1"/>
</dbReference>
<dbReference type="Proteomes" id="UP000779508">
    <property type="component" value="Unassembled WGS sequence"/>
</dbReference>
<dbReference type="InterPro" id="IPR003660">
    <property type="entry name" value="HAMP_dom"/>
</dbReference>
<organism evidence="8 9">
    <name type="scientific">Alkaliphilus flagellatus</name>
    <dbReference type="NCBI Taxonomy" id="2841507"/>
    <lineage>
        <taxon>Bacteria</taxon>
        <taxon>Bacillati</taxon>
        <taxon>Bacillota</taxon>
        <taxon>Clostridia</taxon>
        <taxon>Peptostreptococcales</taxon>
        <taxon>Natronincolaceae</taxon>
        <taxon>Alkaliphilus</taxon>
    </lineage>
</organism>
<dbReference type="PROSITE" id="PS50885">
    <property type="entry name" value="HAMP"/>
    <property type="match status" value="1"/>
</dbReference>
<keyword evidence="5" id="KW-0812">Transmembrane</keyword>
<evidence type="ECO:0000259" key="6">
    <source>
        <dbReference type="PROSITE" id="PS50111"/>
    </source>
</evidence>
<feature type="domain" description="HAMP" evidence="7">
    <location>
        <begin position="301"/>
        <end position="353"/>
    </location>
</feature>
<feature type="domain" description="Methyl-accepting transducer" evidence="6">
    <location>
        <begin position="372"/>
        <end position="643"/>
    </location>
</feature>
<dbReference type="Pfam" id="PF00672">
    <property type="entry name" value="HAMP"/>
    <property type="match status" value="1"/>
</dbReference>
<evidence type="ECO:0000313" key="8">
    <source>
        <dbReference type="EMBL" id="MBU5676116.1"/>
    </source>
</evidence>
<dbReference type="CDD" id="cd06225">
    <property type="entry name" value="HAMP"/>
    <property type="match status" value="1"/>
</dbReference>
<comment type="caution">
    <text evidence="8">The sequence shown here is derived from an EMBL/GenBank/DDBJ whole genome shotgun (WGS) entry which is preliminary data.</text>
</comment>
<dbReference type="RefSeq" id="WP_216415593.1">
    <property type="nucleotide sequence ID" value="NZ_JAHLQK010000002.1"/>
</dbReference>
<keyword evidence="5" id="KW-0472">Membrane</keyword>
<evidence type="ECO:0000256" key="5">
    <source>
        <dbReference type="SAM" id="Phobius"/>
    </source>
</evidence>
<protein>
    <submittedName>
        <fullName evidence="8">Methyl-accepting chemotaxis protein</fullName>
    </submittedName>
</protein>
<keyword evidence="5" id="KW-1133">Transmembrane helix</keyword>
<proteinExistence type="inferred from homology"/>
<dbReference type="PANTHER" id="PTHR32089:SF112">
    <property type="entry name" value="LYSOZYME-LIKE PROTEIN-RELATED"/>
    <property type="match status" value="1"/>
</dbReference>
<evidence type="ECO:0000259" key="7">
    <source>
        <dbReference type="PROSITE" id="PS50885"/>
    </source>
</evidence>
<feature type="coiled-coil region" evidence="4">
    <location>
        <begin position="35"/>
        <end position="88"/>
    </location>
</feature>
<evidence type="ECO:0000313" key="9">
    <source>
        <dbReference type="Proteomes" id="UP000779508"/>
    </source>
</evidence>
<evidence type="ECO:0000256" key="4">
    <source>
        <dbReference type="SAM" id="Coils"/>
    </source>
</evidence>